<dbReference type="Gene3D" id="3.90.420.10">
    <property type="entry name" value="Oxidoreductase, molybdopterin-binding domain"/>
    <property type="match status" value="1"/>
</dbReference>
<sequence length="124" mass="14214">MPKPALIESEQLESLPAREISTATPWTGRASFSGPLFTEVLAQLKAKGTKVSLVAIDDYKVDLSMADIERYQPILALKMNGERLPPRGRGPFWLMFPFDDHPELQNDAWYFRAIWQIDRIRIEP</sequence>
<protein>
    <recommendedName>
        <fullName evidence="1">Oxidoreductase molybdopterin-binding domain-containing protein</fullName>
    </recommendedName>
</protein>
<evidence type="ECO:0000313" key="3">
    <source>
        <dbReference type="Proteomes" id="UP000321523"/>
    </source>
</evidence>
<dbReference type="InterPro" id="IPR036374">
    <property type="entry name" value="OxRdtase_Mopterin-bd_sf"/>
</dbReference>
<dbReference type="AlphaFoldDB" id="A0A512DM33"/>
<dbReference type="Proteomes" id="UP000321523">
    <property type="component" value="Unassembled WGS sequence"/>
</dbReference>
<dbReference type="EMBL" id="BJYZ01000006">
    <property type="protein sequence ID" value="GEO37528.1"/>
    <property type="molecule type" value="Genomic_DNA"/>
</dbReference>
<gene>
    <name evidence="2" type="ORF">SAE02_16760</name>
</gene>
<evidence type="ECO:0000259" key="1">
    <source>
        <dbReference type="Pfam" id="PF00174"/>
    </source>
</evidence>
<organism evidence="2 3">
    <name type="scientific">Skermanella aerolata</name>
    <dbReference type="NCBI Taxonomy" id="393310"/>
    <lineage>
        <taxon>Bacteria</taxon>
        <taxon>Pseudomonadati</taxon>
        <taxon>Pseudomonadota</taxon>
        <taxon>Alphaproteobacteria</taxon>
        <taxon>Rhodospirillales</taxon>
        <taxon>Azospirillaceae</taxon>
        <taxon>Skermanella</taxon>
    </lineage>
</organism>
<dbReference type="Pfam" id="PF00174">
    <property type="entry name" value="Oxidored_molyb"/>
    <property type="match status" value="1"/>
</dbReference>
<evidence type="ECO:0000313" key="2">
    <source>
        <dbReference type="EMBL" id="GEO37528.1"/>
    </source>
</evidence>
<dbReference type="InterPro" id="IPR000572">
    <property type="entry name" value="OxRdtase_Mopterin-bd_dom"/>
</dbReference>
<keyword evidence="3" id="KW-1185">Reference proteome</keyword>
<dbReference type="SUPFAM" id="SSF56524">
    <property type="entry name" value="Oxidoreductase molybdopterin-binding domain"/>
    <property type="match status" value="1"/>
</dbReference>
<comment type="caution">
    <text evidence="2">The sequence shown here is derived from an EMBL/GenBank/DDBJ whole genome shotgun (WGS) entry which is preliminary data.</text>
</comment>
<proteinExistence type="predicted"/>
<reference evidence="2 3" key="1">
    <citation type="submission" date="2019-07" db="EMBL/GenBank/DDBJ databases">
        <title>Whole genome shotgun sequence of Skermanella aerolata NBRC 106429.</title>
        <authorList>
            <person name="Hosoyama A."/>
            <person name="Uohara A."/>
            <person name="Ohji S."/>
            <person name="Ichikawa N."/>
        </authorList>
    </citation>
    <scope>NUCLEOTIDE SEQUENCE [LARGE SCALE GENOMIC DNA]</scope>
    <source>
        <strain evidence="2 3">NBRC 106429</strain>
    </source>
</reference>
<name>A0A512DM33_9PROT</name>
<accession>A0A512DM33</accession>
<feature type="domain" description="Oxidoreductase molybdopterin-binding" evidence="1">
    <location>
        <begin position="23"/>
        <end position="97"/>
    </location>
</feature>